<dbReference type="SMART" id="SM00799">
    <property type="entry name" value="DENN"/>
    <property type="match status" value="1"/>
</dbReference>
<feature type="region of interest" description="Disordered" evidence="1">
    <location>
        <begin position="1089"/>
        <end position="1111"/>
    </location>
</feature>
<dbReference type="GO" id="GO:0032483">
    <property type="term" value="P:regulation of Rab protein signal transduction"/>
    <property type="evidence" value="ECO:0007669"/>
    <property type="project" value="TreeGrafter"/>
</dbReference>
<reference evidence="3" key="1">
    <citation type="submission" date="2021-01" db="EMBL/GenBank/DDBJ databases">
        <authorList>
            <person name="Corre E."/>
            <person name="Pelletier E."/>
            <person name="Niang G."/>
            <person name="Scheremetjew M."/>
            <person name="Finn R."/>
            <person name="Kale V."/>
            <person name="Holt S."/>
            <person name="Cochrane G."/>
            <person name="Meng A."/>
            <person name="Brown T."/>
            <person name="Cohen L."/>
        </authorList>
    </citation>
    <scope>NUCLEOTIDE SEQUENCE</scope>
    <source>
        <strain evidence="3">CCMP2058</strain>
    </source>
</reference>
<dbReference type="PANTHER" id="PTHR12296:SF21">
    <property type="entry name" value="DENN DOMAIN-CONTAINING PROTEIN 3"/>
    <property type="match status" value="1"/>
</dbReference>
<feature type="compositionally biased region" description="Basic and acidic residues" evidence="1">
    <location>
        <begin position="1401"/>
        <end position="1421"/>
    </location>
</feature>
<organism evidence="3">
    <name type="scientific">Amorphochlora amoebiformis</name>
    <dbReference type="NCBI Taxonomy" id="1561963"/>
    <lineage>
        <taxon>Eukaryota</taxon>
        <taxon>Sar</taxon>
        <taxon>Rhizaria</taxon>
        <taxon>Cercozoa</taxon>
        <taxon>Chlorarachniophyceae</taxon>
        <taxon>Amorphochlora</taxon>
    </lineage>
</organism>
<evidence type="ECO:0000259" key="2">
    <source>
        <dbReference type="PROSITE" id="PS50211"/>
    </source>
</evidence>
<dbReference type="Pfam" id="PF02141">
    <property type="entry name" value="DENN"/>
    <property type="match status" value="1"/>
</dbReference>
<feature type="compositionally biased region" description="Low complexity" evidence="1">
    <location>
        <begin position="709"/>
        <end position="722"/>
    </location>
</feature>
<dbReference type="InterPro" id="IPR036305">
    <property type="entry name" value="RGS_sf"/>
</dbReference>
<accession>A0A7S0H445</accession>
<dbReference type="InterPro" id="IPR001194">
    <property type="entry name" value="cDENN_dom"/>
</dbReference>
<feature type="region of interest" description="Disordered" evidence="1">
    <location>
        <begin position="1"/>
        <end position="76"/>
    </location>
</feature>
<feature type="region of interest" description="Disordered" evidence="1">
    <location>
        <begin position="795"/>
        <end position="826"/>
    </location>
</feature>
<feature type="region of interest" description="Disordered" evidence="1">
    <location>
        <begin position="846"/>
        <end position="911"/>
    </location>
</feature>
<evidence type="ECO:0000256" key="1">
    <source>
        <dbReference type="SAM" id="MobiDB-lite"/>
    </source>
</evidence>
<feature type="domain" description="UDENN" evidence="2">
    <location>
        <begin position="770"/>
        <end position="1193"/>
    </location>
</feature>
<name>A0A7S0H445_9EUKA</name>
<dbReference type="InterPro" id="IPR037516">
    <property type="entry name" value="Tripartite_DENN"/>
</dbReference>
<feature type="region of interest" description="Disordered" evidence="1">
    <location>
        <begin position="630"/>
        <end position="756"/>
    </location>
</feature>
<dbReference type="EMBL" id="HBEM01019714">
    <property type="protein sequence ID" value="CAD8454531.1"/>
    <property type="molecule type" value="Transcribed_RNA"/>
</dbReference>
<feature type="compositionally biased region" description="Basic and acidic residues" evidence="1">
    <location>
        <begin position="56"/>
        <end position="67"/>
    </location>
</feature>
<protein>
    <recommendedName>
        <fullName evidence="2">UDENN domain-containing protein</fullName>
    </recommendedName>
</protein>
<dbReference type="Gene3D" id="3.40.50.11500">
    <property type="match status" value="1"/>
</dbReference>
<proteinExistence type="predicted"/>
<feature type="region of interest" description="Disordered" evidence="1">
    <location>
        <begin position="1261"/>
        <end position="1421"/>
    </location>
</feature>
<feature type="compositionally biased region" description="Basic and acidic residues" evidence="1">
    <location>
        <begin position="876"/>
        <end position="899"/>
    </location>
</feature>
<gene>
    <name evidence="3" type="ORF">LAMO00422_LOCUS13474</name>
</gene>
<dbReference type="SUPFAM" id="SSF48097">
    <property type="entry name" value="Regulator of G-protein signaling, RGS"/>
    <property type="match status" value="1"/>
</dbReference>
<dbReference type="PANTHER" id="PTHR12296">
    <property type="entry name" value="DENN DOMAIN-CONTAINING PROTEIN 4"/>
    <property type="match status" value="1"/>
</dbReference>
<dbReference type="GO" id="GO:0031410">
    <property type="term" value="C:cytoplasmic vesicle"/>
    <property type="evidence" value="ECO:0007669"/>
    <property type="project" value="TreeGrafter"/>
</dbReference>
<feature type="compositionally biased region" description="Polar residues" evidence="1">
    <location>
        <begin position="1092"/>
        <end position="1104"/>
    </location>
</feature>
<feature type="compositionally biased region" description="Pro residues" evidence="1">
    <location>
        <begin position="723"/>
        <end position="734"/>
    </location>
</feature>
<sequence length="1421" mass="159486">MVLRQRISQIFRRKKKGDASRSLSPQRSSPKPARRKKTSKSRTRAKSSSVTAMRQSRREANESDIPKVKSRGNSWQSVPGIQAIDLNEFLNADFDDQAVPGETSTSTASNTEQYGQLYKKRAKSRKKKLKAASIGDLDKVFKDPEEFGRYLGVVGAEDQQEVLFICEVEQLLDRVKSLDQKMVANHEAKIGQMYLQPNGSGHYQIKSLNKKIRKKLQESIVSDKTDFDSWRLALMEAKKRLCKESIPAFIEFINRQAKCVTDDEDYKYVFSIHDVFRNPSCACAFFLYMLKDRRHRLLLFWIDLTTDRVGDLRKSLLADGAATVPKDLCLRLEAIYHKYVHSENETLGVFEGCTLDQLLDFRILHREARKSYSELGRGYAERLGKMYARMDKIIRRECWPDFCTSDLYKGAVEQVYDDEKGAKTRKISKGFHKKLKELTALQEMYVAFCRDAEVPREIAMAENSAALLQYVTVLVPDAKDQARYVRRWPIENHSNRPLPSASHIADLCFPRGDRVQELLNHICSLGDDPRLFTSNVKTTFHYHPGPQSDPKLPTDSVSKVPCPWGFDSGSMRLIADCKDTLKTATTTEEEKLDVVHVPITPGMRLFNFVLTVVGGHHMYAACLTFDAPPPSSATIPRPSDEIIDPTTDAANPLTKDPPHPYDPPSPSVMPQNPSLDPPTPLSKTPTKKAREKDQKSLKLSPKKKKTRKNSSNSRTSEPLSPSKRPPPPPGPPLPVEHEIESGYIKSPLPEEETETPKSFAICVLSSLPLHDFLREALKPFQKAVRDIRVQFEAEEKKRETEFTESPKVLLGNKGENEGGESVEEDKDSVLLRVLRSPEMGRLVSMLQKKCHPRTRVIEPPRPPSEARNSKFSPGNSDEKKPIKQPDTDASVETKGDNRYDIQLTPPSLGKVETKGTMEAKNEIPNLRQCLSASIRAPDFSLGPLLSLLHPKRIIVALQHLLMEQKVVLLAHNASTLAAVSAGLRFLLFPFDWRYLYVPVLAPSMFQYLDCPTPYLVGVSAAHRSQVLGMAVVKKEALIVDLENDQVFSENMSSPERLPLPVAAYLVRNISAIRKKYSSRIGNPTPDFLPYASGNSPELSKNLPENSKEGRDKAEAATAAEICMSLGKAWAHMLGGYRRFCSAWIEKNDPGVVFDAPTFLNTKPRYSVPFLREIFKTLGFRYFLESRAMAKSPDGLQPISTHLFDCLENAESHRTYDSQKQISLNVHVVPRPKFSEFQSSLSADPPDEIGQPPILVSRELSKVPEPDEGGGQNSISPARPPDISRSRESEEEFFEAAVSITDSELDPERKSPTSQQGSPGRLKHLKGLPAPSSPPMPGVRIIASPLARNVNSIPRDRKEPPIAEEGQPDNAKYVKIPKNKTEKDEKPDDLEESEGSNLPDPSAERKIRENTKNKTEDAEKPA</sequence>
<feature type="compositionally biased region" description="Acidic residues" evidence="1">
    <location>
        <begin position="817"/>
        <end position="826"/>
    </location>
</feature>
<evidence type="ECO:0000313" key="3">
    <source>
        <dbReference type="EMBL" id="CAD8454531.1"/>
    </source>
</evidence>
<dbReference type="InterPro" id="IPR043153">
    <property type="entry name" value="DENN_C"/>
</dbReference>
<dbReference type="PROSITE" id="PS50211">
    <property type="entry name" value="DENN"/>
    <property type="match status" value="1"/>
</dbReference>
<feature type="compositionally biased region" description="Basic residues" evidence="1">
    <location>
        <begin position="32"/>
        <end position="45"/>
    </location>
</feature>
<dbReference type="InterPro" id="IPR051696">
    <property type="entry name" value="DENN_Domain_GEFs"/>
</dbReference>